<keyword evidence="5" id="KW-0175">Coiled coil</keyword>
<dbReference type="InterPro" id="IPR019787">
    <property type="entry name" value="Znf_PHD-finger"/>
</dbReference>
<keyword evidence="2 4" id="KW-0863">Zinc-finger</keyword>
<feature type="compositionally biased region" description="Acidic residues" evidence="6">
    <location>
        <begin position="880"/>
        <end position="897"/>
    </location>
</feature>
<dbReference type="InterPro" id="IPR011011">
    <property type="entry name" value="Znf_FYVE_PHD"/>
</dbReference>
<protein>
    <submittedName>
        <fullName evidence="8">Remodeling and spacing factor 1</fullName>
    </submittedName>
</protein>
<dbReference type="GO" id="GO:0042393">
    <property type="term" value="F:histone binding"/>
    <property type="evidence" value="ECO:0007669"/>
    <property type="project" value="TreeGrafter"/>
</dbReference>
<feature type="compositionally biased region" description="Acidic residues" evidence="6">
    <location>
        <begin position="492"/>
        <end position="504"/>
    </location>
</feature>
<evidence type="ECO:0000256" key="2">
    <source>
        <dbReference type="ARBA" id="ARBA00022771"/>
    </source>
</evidence>
<feature type="compositionally biased region" description="Basic and acidic residues" evidence="6">
    <location>
        <begin position="818"/>
        <end position="832"/>
    </location>
</feature>
<feature type="compositionally biased region" description="Polar residues" evidence="6">
    <location>
        <begin position="1"/>
        <end position="15"/>
    </location>
</feature>
<accession>F1KRW9</accession>
<sequence length="1297" mass="145212">MDTSEDASSPTGNTESVKEEPLENEDGVDECDTADNQDQKPSNEKSMSVDGVKARNVTIEASETSQRAIQQLYSDPSFAIVCSFFNKFGAFLGIKPQHFTKLERLLTSFHDTGRVDRELIDLHLTLLRKLNFKSARADVWEKFLVKYCSITPSLESECLHIERYGYLHAPAATKLAVLKALCESQFDHNIKFKENLMNSSKASDLRLLPVGFDRDGLAYWYQQDAELSIRVYCEEEDDHSGGSWNLIAKSKDELEALVEKLKSTCLNPIKNEVHPKVNMNGMTSSGDSSAAVGDFKFTSKKGTFVDTFQDESSIKVKKEMKTPKGKKKEAVMEMKKEELIEDKSDESVDIPSELRPFIDRRILPRRSARNAAITHLKELTTPVKKRTEKGEGEVVKRKRGRPPKKDTRPADNHQPVKAAIPLESEEEDEMEEHDGSDGEEFLLDDGSEEAIDSSDDEFMPLSEVKKRIHGKGRRNRMGRHRQKKTGRGGLFDPDDMEEDEECDSGEEKDIKKERKKATDETKCKKCDKSSNPEVLLLCDMCDEAWHTWCLRPMLWYVPDDDWFCPKCQHAMLVEKFVSVLAALGEQLKRKAAEDKKKEAAAEQLKRKAAEDKKKEAAAERLKREMEYIGVSLNNIIPSSMDVKENVSESAEESEVDDGERRSKKKANRRLGFHATRPVVPIAVGRSRRHVAKVDYKFGAYDELIQEAMESIDEASTKPKLTKDPCRPQGGAGLGKDMANIMNAENQRKPSADSSAGEEKIEVTVKSKMGKSAKAHRRLNDLDVDEMTESDSDEYKASEDPSDVSEGVSEGSEEYVPSEEGRRRSGRRMRSDDDFVVSESESEYEPSKKKSKRSKSSRKGKGKKGKRSKRRSRRVSSGDDSTSEEEESEYESEETSDDEGIKRRAVTKRRWAPRASSSEDDFDEPRRTETGRPLRKAVVNARKVEEEPEDEEEESSEGRKANNKRPTGAKRKRVSSDEGDFEPDEEEQEEDDDEEEEADEDEQEDEEEEQNDTEQEHSSKSIADEKGEVLENCPTGAAKEDKPKSGVTDTVNEEQCEQSESSKNLKLENSRKETISENNKQESGESRNDEEESLSSRNKRSPPQKEALREIKAERRLSSSSQSPGPPPITLLASVPISFTVASTSSDVGGMHPSTVIQQMARLAAPPPPMTRYAPPPQASMLFPTRGVLPPGAQVPITNPYVGYPPPEKMPYMAPNPPNLYGLRPPTYMKPPNVPPGYGPLPPEEWNPYASGPNVFPTCSAPTMLMQLPPGVPATAPGTLPVSDADSLGNALASAMDY</sequence>
<dbReference type="InterPro" id="IPR019786">
    <property type="entry name" value="Zinc_finger_PHD-type_CS"/>
</dbReference>
<proteinExistence type="evidence at transcript level"/>
<keyword evidence="3" id="KW-0862">Zinc</keyword>
<feature type="domain" description="PHD-type" evidence="7">
    <location>
        <begin position="520"/>
        <end position="570"/>
    </location>
</feature>
<feature type="compositionally biased region" description="Acidic residues" evidence="6">
    <location>
        <begin position="22"/>
        <end position="35"/>
    </location>
</feature>
<evidence type="ECO:0000259" key="7">
    <source>
        <dbReference type="PROSITE" id="PS50016"/>
    </source>
</evidence>
<dbReference type="InterPro" id="IPR028938">
    <property type="entry name" value="Rsf1-like"/>
</dbReference>
<dbReference type="PANTHER" id="PTHR14296">
    <property type="entry name" value="REMODELING AND SPACING FACTOR 1"/>
    <property type="match status" value="1"/>
</dbReference>
<feature type="coiled-coil region" evidence="5">
    <location>
        <begin position="587"/>
        <end position="624"/>
    </location>
</feature>
<dbReference type="PROSITE" id="PS01359">
    <property type="entry name" value="ZF_PHD_1"/>
    <property type="match status" value="1"/>
</dbReference>
<feature type="compositionally biased region" description="Basic residues" evidence="6">
    <location>
        <begin position="902"/>
        <end position="911"/>
    </location>
</feature>
<dbReference type="PROSITE" id="PS50016">
    <property type="entry name" value="ZF_PHD_2"/>
    <property type="match status" value="1"/>
</dbReference>
<dbReference type="PANTHER" id="PTHR14296:SF16">
    <property type="entry name" value="REMODELING AND SPACING FACTOR 1"/>
    <property type="match status" value="1"/>
</dbReference>
<feature type="compositionally biased region" description="Acidic residues" evidence="6">
    <location>
        <begin position="976"/>
        <end position="1012"/>
    </location>
</feature>
<dbReference type="SMART" id="SM00249">
    <property type="entry name" value="PHD"/>
    <property type="match status" value="1"/>
</dbReference>
<feature type="compositionally biased region" description="Acidic residues" evidence="6">
    <location>
        <begin position="833"/>
        <end position="843"/>
    </location>
</feature>
<feature type="compositionally biased region" description="Basic residues" evidence="6">
    <location>
        <begin position="960"/>
        <end position="972"/>
    </location>
</feature>
<dbReference type="GO" id="GO:0045892">
    <property type="term" value="P:negative regulation of DNA-templated transcription"/>
    <property type="evidence" value="ECO:0007669"/>
    <property type="project" value="TreeGrafter"/>
</dbReference>
<dbReference type="GO" id="GO:0031213">
    <property type="term" value="C:RSF complex"/>
    <property type="evidence" value="ECO:0007669"/>
    <property type="project" value="InterPro"/>
</dbReference>
<feature type="compositionally biased region" description="Basic and acidic residues" evidence="6">
    <location>
        <begin position="505"/>
        <end position="514"/>
    </location>
</feature>
<feature type="compositionally biased region" description="Basic residues" evidence="6">
    <location>
        <begin position="661"/>
        <end position="671"/>
    </location>
</feature>
<dbReference type="SUPFAM" id="SSF57903">
    <property type="entry name" value="FYVE/PHD zinc finger"/>
    <property type="match status" value="1"/>
</dbReference>
<feature type="compositionally biased region" description="Basic and acidic residues" evidence="6">
    <location>
        <begin position="1105"/>
        <end position="1116"/>
    </location>
</feature>
<dbReference type="Gene3D" id="3.30.40.10">
    <property type="entry name" value="Zinc/RING finger domain, C3HC4 (zinc finger)"/>
    <property type="match status" value="1"/>
</dbReference>
<evidence type="ECO:0000256" key="3">
    <source>
        <dbReference type="ARBA" id="ARBA00022833"/>
    </source>
</evidence>
<feature type="compositionally biased region" description="Basic residues" evidence="6">
    <location>
        <begin position="767"/>
        <end position="776"/>
    </location>
</feature>
<feature type="compositionally biased region" description="Acidic residues" evidence="6">
    <location>
        <begin position="423"/>
        <end position="458"/>
    </location>
</feature>
<dbReference type="GO" id="GO:0008270">
    <property type="term" value="F:zinc ion binding"/>
    <property type="evidence" value="ECO:0007669"/>
    <property type="project" value="UniProtKB-KW"/>
</dbReference>
<feature type="region of interest" description="Disordered" evidence="6">
    <location>
        <begin position="377"/>
        <end position="514"/>
    </location>
</feature>
<feature type="compositionally biased region" description="Basic and acidic residues" evidence="6">
    <location>
        <begin position="714"/>
        <end position="725"/>
    </location>
</feature>
<feature type="compositionally biased region" description="Basic residues" evidence="6">
    <location>
        <begin position="848"/>
        <end position="873"/>
    </location>
</feature>
<dbReference type="CDD" id="cd15543">
    <property type="entry name" value="PHD_RSF1"/>
    <property type="match status" value="1"/>
</dbReference>
<feature type="region of interest" description="Disordered" evidence="6">
    <location>
        <begin position="642"/>
        <end position="671"/>
    </location>
</feature>
<feature type="compositionally biased region" description="Acidic residues" evidence="6">
    <location>
        <begin position="945"/>
        <end position="954"/>
    </location>
</feature>
<reference evidence="8" key="1">
    <citation type="journal article" date="2011" name="Genome Res.">
        <title>Deep small RNA sequencing from the nematode Ascaris reveals conservation, functional diversification, and novel developmental profiles.</title>
        <authorList>
            <person name="Wang J."/>
            <person name="Czech B."/>
            <person name="Crunk A."/>
            <person name="Wallace A."/>
            <person name="Mitreva M."/>
            <person name="Hannon G.J."/>
            <person name="Davis R.E."/>
        </authorList>
    </citation>
    <scope>NUCLEOTIDE SEQUENCE</scope>
</reference>
<feature type="compositionally biased region" description="Basic residues" evidence="6">
    <location>
        <begin position="466"/>
        <end position="486"/>
    </location>
</feature>
<evidence type="ECO:0000256" key="4">
    <source>
        <dbReference type="PROSITE-ProRule" id="PRU00146"/>
    </source>
</evidence>
<name>F1KRW9_ASCSU</name>
<keyword evidence="1" id="KW-0479">Metal-binding</keyword>
<dbReference type="InterPro" id="IPR001965">
    <property type="entry name" value="Znf_PHD"/>
</dbReference>
<evidence type="ECO:0000256" key="5">
    <source>
        <dbReference type="SAM" id="Coils"/>
    </source>
</evidence>
<dbReference type="InterPro" id="IPR013083">
    <property type="entry name" value="Znf_RING/FYVE/PHD"/>
</dbReference>
<dbReference type="EMBL" id="JI164867">
    <property type="protein sequence ID" value="ADY40623.1"/>
    <property type="molecule type" value="mRNA"/>
</dbReference>
<organism evidence="8">
    <name type="scientific">Ascaris suum</name>
    <name type="common">Pig roundworm</name>
    <name type="synonym">Ascaris lumbricoides</name>
    <dbReference type="NCBI Taxonomy" id="6253"/>
    <lineage>
        <taxon>Eukaryota</taxon>
        <taxon>Metazoa</taxon>
        <taxon>Ecdysozoa</taxon>
        <taxon>Nematoda</taxon>
        <taxon>Chromadorea</taxon>
        <taxon>Rhabditida</taxon>
        <taxon>Spirurina</taxon>
        <taxon>Ascaridomorpha</taxon>
        <taxon>Ascaridoidea</taxon>
        <taxon>Ascarididae</taxon>
        <taxon>Ascaris</taxon>
    </lineage>
</organism>
<feature type="region of interest" description="Disordered" evidence="6">
    <location>
        <begin position="713"/>
        <end position="1128"/>
    </location>
</feature>
<feature type="compositionally biased region" description="Basic and acidic residues" evidence="6">
    <location>
        <begin position="745"/>
        <end position="764"/>
    </location>
</feature>
<feature type="compositionally biased region" description="Basic and acidic residues" evidence="6">
    <location>
        <begin position="1062"/>
        <end position="1086"/>
    </location>
</feature>
<feature type="compositionally biased region" description="Acidic residues" evidence="6">
    <location>
        <begin position="781"/>
        <end position="791"/>
    </location>
</feature>
<feature type="compositionally biased region" description="Basic and acidic residues" evidence="6">
    <location>
        <begin position="1013"/>
        <end position="1028"/>
    </location>
</feature>
<evidence type="ECO:0000313" key="8">
    <source>
        <dbReference type="EMBL" id="ADY40623.1"/>
    </source>
</evidence>
<dbReference type="Pfam" id="PF00628">
    <property type="entry name" value="PHD"/>
    <property type="match status" value="1"/>
</dbReference>
<feature type="region of interest" description="Disordered" evidence="6">
    <location>
        <begin position="1"/>
        <end position="51"/>
    </location>
</feature>
<evidence type="ECO:0000256" key="6">
    <source>
        <dbReference type="SAM" id="MobiDB-lite"/>
    </source>
</evidence>
<evidence type="ECO:0000256" key="1">
    <source>
        <dbReference type="ARBA" id="ARBA00022723"/>
    </source>
</evidence>